<name>A0LWF3_ACIC1</name>
<dbReference type="InterPro" id="IPR000086">
    <property type="entry name" value="NUDIX_hydrolase_dom"/>
</dbReference>
<evidence type="ECO:0000313" key="10">
    <source>
        <dbReference type="Proteomes" id="UP000008221"/>
    </source>
</evidence>
<dbReference type="HOGENOM" id="CLU_040940_3_1_11"/>
<dbReference type="Proteomes" id="UP000008221">
    <property type="component" value="Chromosome"/>
</dbReference>
<comment type="cofactor">
    <cofactor evidence="1">
        <name>Mn(2+)</name>
        <dbReference type="ChEBI" id="CHEBI:29035"/>
    </cofactor>
</comment>
<feature type="region of interest" description="Disordered" evidence="7">
    <location>
        <begin position="1"/>
        <end position="28"/>
    </location>
</feature>
<keyword evidence="6" id="KW-0464">Manganese</keyword>
<dbReference type="AlphaFoldDB" id="A0LWF3"/>
<feature type="region of interest" description="Disordered" evidence="7">
    <location>
        <begin position="56"/>
        <end position="75"/>
    </location>
</feature>
<dbReference type="FunCoup" id="A0LWF3">
    <property type="interactions" value="77"/>
</dbReference>
<keyword evidence="5" id="KW-0460">Magnesium</keyword>
<organism evidence="9 10">
    <name type="scientific">Acidothermus cellulolyticus (strain ATCC 43068 / DSM 8971 / 11B)</name>
    <dbReference type="NCBI Taxonomy" id="351607"/>
    <lineage>
        <taxon>Bacteria</taxon>
        <taxon>Bacillati</taxon>
        <taxon>Actinomycetota</taxon>
        <taxon>Actinomycetes</taxon>
        <taxon>Acidothermales</taxon>
        <taxon>Acidothermaceae</taxon>
        <taxon>Acidothermus</taxon>
    </lineage>
</organism>
<dbReference type="KEGG" id="ace:Acel_1991"/>
<protein>
    <submittedName>
        <fullName evidence="9">NUDIX hydrolase</fullName>
    </submittedName>
</protein>
<feature type="domain" description="Nudix hydrolase" evidence="8">
    <location>
        <begin position="28"/>
        <end position="167"/>
    </location>
</feature>
<dbReference type="STRING" id="351607.Acel_1991"/>
<dbReference type="SUPFAM" id="SSF55811">
    <property type="entry name" value="Nudix"/>
    <property type="match status" value="1"/>
</dbReference>
<dbReference type="eggNOG" id="COG0494">
    <property type="taxonomic scope" value="Bacteria"/>
</dbReference>
<dbReference type="CDD" id="cd03426">
    <property type="entry name" value="NUDIX_CoAse_Nudt7"/>
    <property type="match status" value="1"/>
</dbReference>
<dbReference type="InterPro" id="IPR015797">
    <property type="entry name" value="NUDIX_hydrolase-like_dom_sf"/>
</dbReference>
<accession>A0LWF3</accession>
<evidence type="ECO:0000256" key="3">
    <source>
        <dbReference type="ARBA" id="ARBA00022723"/>
    </source>
</evidence>
<dbReference type="PANTHER" id="PTHR12992:SF11">
    <property type="entry name" value="MITOCHONDRIAL COENZYME A DIPHOSPHATASE NUDT8"/>
    <property type="match status" value="1"/>
</dbReference>
<sequence>MRRQADAPDWLAPLLTAPDEAAPPSSGGRASAVLILLGTGPHGPDVLLIERSPASRHHPGQVAFPGGAREPSDDGPIATALREAAEETGFDPDGVRVLRVLAPRSLVVSGFDVVPVLAWWARPSAVRPVDPAEVVAVARVPLRWLADPAHRYQVRYPNGGSGPAFDLRGTAGGGFFIWGFTARLLDWLLTAGGWAVPWPVDDVRDLPASADRA</sequence>
<dbReference type="InParanoid" id="A0LWF3"/>
<dbReference type="Gene3D" id="3.90.79.10">
    <property type="entry name" value="Nucleoside Triphosphate Pyrophosphohydrolase"/>
    <property type="match status" value="1"/>
</dbReference>
<dbReference type="Pfam" id="PF00293">
    <property type="entry name" value="NUDIX"/>
    <property type="match status" value="1"/>
</dbReference>
<evidence type="ECO:0000256" key="1">
    <source>
        <dbReference type="ARBA" id="ARBA00001936"/>
    </source>
</evidence>
<dbReference type="PANTHER" id="PTHR12992">
    <property type="entry name" value="NUDIX HYDROLASE"/>
    <property type="match status" value="1"/>
</dbReference>
<evidence type="ECO:0000256" key="5">
    <source>
        <dbReference type="ARBA" id="ARBA00022842"/>
    </source>
</evidence>
<evidence type="ECO:0000256" key="2">
    <source>
        <dbReference type="ARBA" id="ARBA00001946"/>
    </source>
</evidence>
<dbReference type="PROSITE" id="PS51462">
    <property type="entry name" value="NUDIX"/>
    <property type="match status" value="1"/>
</dbReference>
<dbReference type="InterPro" id="IPR045121">
    <property type="entry name" value="CoAse"/>
</dbReference>
<evidence type="ECO:0000256" key="6">
    <source>
        <dbReference type="ARBA" id="ARBA00023211"/>
    </source>
</evidence>
<comment type="cofactor">
    <cofactor evidence="2">
        <name>Mg(2+)</name>
        <dbReference type="ChEBI" id="CHEBI:18420"/>
    </cofactor>
</comment>
<keyword evidence="10" id="KW-1185">Reference proteome</keyword>
<dbReference type="EMBL" id="CP000481">
    <property type="protein sequence ID" value="ABK53763.1"/>
    <property type="molecule type" value="Genomic_DNA"/>
</dbReference>
<reference evidence="9 10" key="1">
    <citation type="journal article" date="2009" name="Genome Res.">
        <title>Complete genome of the cellulolytic thermophile Acidothermus cellulolyticus 11B provides insights into its ecophysiological and evolutionary adaptations.</title>
        <authorList>
            <person name="Barabote R.D."/>
            <person name="Xie G."/>
            <person name="Leu D.H."/>
            <person name="Normand P."/>
            <person name="Necsulea A."/>
            <person name="Daubin V."/>
            <person name="Medigue C."/>
            <person name="Adney W.S."/>
            <person name="Xu X.C."/>
            <person name="Lapidus A."/>
            <person name="Parales R.E."/>
            <person name="Detter C."/>
            <person name="Pujic P."/>
            <person name="Bruce D."/>
            <person name="Lavire C."/>
            <person name="Challacombe J.F."/>
            <person name="Brettin T.S."/>
            <person name="Berry A.M."/>
        </authorList>
    </citation>
    <scope>NUCLEOTIDE SEQUENCE [LARGE SCALE GENOMIC DNA]</scope>
    <source>
        <strain evidence="10">ATCC 43068 / DSM 8971 / 11B</strain>
    </source>
</reference>
<evidence type="ECO:0000259" key="8">
    <source>
        <dbReference type="PROSITE" id="PS51462"/>
    </source>
</evidence>
<evidence type="ECO:0000256" key="7">
    <source>
        <dbReference type="SAM" id="MobiDB-lite"/>
    </source>
</evidence>
<dbReference type="GO" id="GO:0010945">
    <property type="term" value="F:coenzyme A diphosphatase activity"/>
    <property type="evidence" value="ECO:0007669"/>
    <property type="project" value="InterPro"/>
</dbReference>
<gene>
    <name evidence="9" type="ordered locus">Acel_1991</name>
</gene>
<keyword evidence="3" id="KW-0479">Metal-binding</keyword>
<proteinExistence type="predicted"/>
<evidence type="ECO:0000256" key="4">
    <source>
        <dbReference type="ARBA" id="ARBA00022801"/>
    </source>
</evidence>
<keyword evidence="4 9" id="KW-0378">Hydrolase</keyword>
<evidence type="ECO:0000313" key="9">
    <source>
        <dbReference type="EMBL" id="ABK53763.1"/>
    </source>
</evidence>